<dbReference type="EMBL" id="BONY01000033">
    <property type="protein sequence ID" value="GIH07071.1"/>
    <property type="molecule type" value="Genomic_DNA"/>
</dbReference>
<dbReference type="RefSeq" id="WP_203910875.1">
    <property type="nucleotide sequence ID" value="NZ_BONY01000033.1"/>
</dbReference>
<dbReference type="AlphaFoldDB" id="A0A8J3QCT3"/>
<feature type="domain" description="N-acetyltransferase" evidence="1">
    <location>
        <begin position="201"/>
        <end position="363"/>
    </location>
</feature>
<organism evidence="2 3">
    <name type="scientific">Rhizocola hellebori</name>
    <dbReference type="NCBI Taxonomy" id="1392758"/>
    <lineage>
        <taxon>Bacteria</taxon>
        <taxon>Bacillati</taxon>
        <taxon>Actinomycetota</taxon>
        <taxon>Actinomycetes</taxon>
        <taxon>Micromonosporales</taxon>
        <taxon>Micromonosporaceae</taxon>
        <taxon>Rhizocola</taxon>
    </lineage>
</organism>
<dbReference type="SUPFAM" id="SSF55729">
    <property type="entry name" value="Acyl-CoA N-acyltransferases (Nat)"/>
    <property type="match status" value="2"/>
</dbReference>
<dbReference type="GO" id="GO:1990189">
    <property type="term" value="F:protein N-terminal-serine acetyltransferase activity"/>
    <property type="evidence" value="ECO:0007669"/>
    <property type="project" value="TreeGrafter"/>
</dbReference>
<feature type="domain" description="N-acetyltransferase" evidence="1">
    <location>
        <begin position="11"/>
        <end position="177"/>
    </location>
</feature>
<dbReference type="PROSITE" id="PS51186">
    <property type="entry name" value="GNAT"/>
    <property type="match status" value="2"/>
</dbReference>
<evidence type="ECO:0000313" key="2">
    <source>
        <dbReference type="EMBL" id="GIH07071.1"/>
    </source>
</evidence>
<comment type="caution">
    <text evidence="2">The sequence shown here is derived from an EMBL/GenBank/DDBJ whole genome shotgun (WGS) entry which is preliminary data.</text>
</comment>
<dbReference type="GO" id="GO:0008999">
    <property type="term" value="F:protein-N-terminal-alanine acetyltransferase activity"/>
    <property type="evidence" value="ECO:0007669"/>
    <property type="project" value="TreeGrafter"/>
</dbReference>
<dbReference type="PANTHER" id="PTHR43441">
    <property type="entry name" value="RIBOSOMAL-PROTEIN-SERINE ACETYLTRANSFERASE"/>
    <property type="match status" value="1"/>
</dbReference>
<proteinExistence type="predicted"/>
<dbReference type="InterPro" id="IPR051908">
    <property type="entry name" value="Ribosomal_N-acetyltransferase"/>
</dbReference>
<dbReference type="Gene3D" id="3.40.630.30">
    <property type="match status" value="2"/>
</dbReference>
<dbReference type="InterPro" id="IPR000182">
    <property type="entry name" value="GNAT_dom"/>
</dbReference>
<accession>A0A8J3QCT3</accession>
<dbReference type="CDD" id="cd04301">
    <property type="entry name" value="NAT_SF"/>
    <property type="match status" value="1"/>
</dbReference>
<reference evidence="2" key="1">
    <citation type="submission" date="2021-01" db="EMBL/GenBank/DDBJ databases">
        <title>Whole genome shotgun sequence of Rhizocola hellebori NBRC 109834.</title>
        <authorList>
            <person name="Komaki H."/>
            <person name="Tamura T."/>
        </authorList>
    </citation>
    <scope>NUCLEOTIDE SEQUENCE</scope>
    <source>
        <strain evidence="2">NBRC 109834</strain>
    </source>
</reference>
<dbReference type="GO" id="GO:0005737">
    <property type="term" value="C:cytoplasm"/>
    <property type="evidence" value="ECO:0007669"/>
    <property type="project" value="TreeGrafter"/>
</dbReference>
<keyword evidence="3" id="KW-1185">Reference proteome</keyword>
<dbReference type="PANTHER" id="PTHR43441:SF10">
    <property type="entry name" value="ACETYLTRANSFERASE"/>
    <property type="match status" value="1"/>
</dbReference>
<dbReference type="Pfam" id="PF13302">
    <property type="entry name" value="Acetyltransf_3"/>
    <property type="match status" value="2"/>
</dbReference>
<evidence type="ECO:0000313" key="3">
    <source>
        <dbReference type="Proteomes" id="UP000612899"/>
    </source>
</evidence>
<gene>
    <name evidence="2" type="ORF">Rhe02_51380</name>
</gene>
<dbReference type="Proteomes" id="UP000612899">
    <property type="component" value="Unassembled WGS sequence"/>
</dbReference>
<dbReference type="InterPro" id="IPR016181">
    <property type="entry name" value="Acyl_CoA_acyltransferase"/>
</dbReference>
<name>A0A8J3QCT3_9ACTN</name>
<evidence type="ECO:0000259" key="1">
    <source>
        <dbReference type="PROSITE" id="PS51186"/>
    </source>
</evidence>
<sequence length="371" mass="40746">MDPVTLQTDGLILRPWEATDADEQMLDACNDPLIQRFMPQFPDPYTQETSQWWVTEGAPLAWQSGGASFTIREPGTDRLLGGMGLGSVQPSRKQGEVGYWIAPWARGRGVATKATRALAQWAFDHDFYRLELLVAKENPGSIRVALAAGFGREGVRRDGGATRDGGRQDLVVFVRLAGDPAGPAPRLLPDFPGGKLSDGVVEVRRLTPSDADDYYSLNQFEEVIRTHIGEPITRELAAQRCARAEYGWLSGEAAQCAIVDAASGAFAGDIQLLYRHPFSKEAMIGYSLRPEFRGKGYMTRAVNLITDWAFDKVGAIRVIAGTFDYNDASRAVLLRAGFEREGHFKAALPGRDGTRIDDIQFVRISPLVNPS</sequence>
<protein>
    <recommendedName>
        <fullName evidence="1">N-acetyltransferase domain-containing protein</fullName>
    </recommendedName>
</protein>